<evidence type="ECO:0000313" key="1">
    <source>
        <dbReference type="EMBL" id="CAG8446240.1"/>
    </source>
</evidence>
<gene>
    <name evidence="1" type="ORF">FCALED_LOCUS916</name>
</gene>
<accession>A0A9N8VDN8</accession>
<comment type="caution">
    <text evidence="1">The sequence shown here is derived from an EMBL/GenBank/DDBJ whole genome shotgun (WGS) entry which is preliminary data.</text>
</comment>
<proteinExistence type="predicted"/>
<sequence length="86" mass="9698">TDLSRNDTILSSFLSKFPCVLILSDFNEILHPLLELYNSRDGTLLFKFLEPLVNSLIVSSGMELFSIGDDTYAAYAKQLHKDTKNV</sequence>
<feature type="non-terminal residue" evidence="1">
    <location>
        <position position="1"/>
    </location>
</feature>
<dbReference type="Proteomes" id="UP000789570">
    <property type="component" value="Unassembled WGS sequence"/>
</dbReference>
<protein>
    <submittedName>
        <fullName evidence="1">9912_t:CDS:1</fullName>
    </submittedName>
</protein>
<evidence type="ECO:0000313" key="2">
    <source>
        <dbReference type="Proteomes" id="UP000789570"/>
    </source>
</evidence>
<dbReference type="OrthoDB" id="2400714at2759"/>
<name>A0A9N8VDN8_9GLOM</name>
<dbReference type="EMBL" id="CAJVPQ010000107">
    <property type="protein sequence ID" value="CAG8446240.1"/>
    <property type="molecule type" value="Genomic_DNA"/>
</dbReference>
<organism evidence="1 2">
    <name type="scientific">Funneliformis caledonium</name>
    <dbReference type="NCBI Taxonomy" id="1117310"/>
    <lineage>
        <taxon>Eukaryota</taxon>
        <taxon>Fungi</taxon>
        <taxon>Fungi incertae sedis</taxon>
        <taxon>Mucoromycota</taxon>
        <taxon>Glomeromycotina</taxon>
        <taxon>Glomeromycetes</taxon>
        <taxon>Glomerales</taxon>
        <taxon>Glomeraceae</taxon>
        <taxon>Funneliformis</taxon>
    </lineage>
</organism>
<keyword evidence="2" id="KW-1185">Reference proteome</keyword>
<reference evidence="1" key="1">
    <citation type="submission" date="2021-06" db="EMBL/GenBank/DDBJ databases">
        <authorList>
            <person name="Kallberg Y."/>
            <person name="Tangrot J."/>
            <person name="Rosling A."/>
        </authorList>
    </citation>
    <scope>NUCLEOTIDE SEQUENCE</scope>
    <source>
        <strain evidence="1">UK204</strain>
    </source>
</reference>
<dbReference type="AlphaFoldDB" id="A0A9N8VDN8"/>